<feature type="domain" description="OmpR/PhoB-type" evidence="4">
    <location>
        <begin position="14"/>
        <end position="112"/>
    </location>
</feature>
<keyword evidence="1 2" id="KW-0238">DNA-binding</keyword>
<evidence type="ECO:0000256" key="2">
    <source>
        <dbReference type="PROSITE-ProRule" id="PRU01091"/>
    </source>
</evidence>
<dbReference type="PROSITE" id="PS51755">
    <property type="entry name" value="OMPR_PHOB"/>
    <property type="match status" value="1"/>
</dbReference>
<feature type="DNA-binding region" description="OmpR/PhoB-type" evidence="2">
    <location>
        <begin position="14"/>
        <end position="112"/>
    </location>
</feature>
<dbReference type="RefSeq" id="WP_125323486.1">
    <property type="nucleotide sequence ID" value="NZ_AP024890.1"/>
</dbReference>
<keyword evidence="3" id="KW-1133">Transmembrane helix</keyword>
<dbReference type="SMART" id="SM00862">
    <property type="entry name" value="Trans_reg_C"/>
    <property type="match status" value="1"/>
</dbReference>
<keyword evidence="3" id="KW-0472">Membrane</keyword>
<dbReference type="GO" id="GO:0000160">
    <property type="term" value="P:phosphorelay signal transduction system"/>
    <property type="evidence" value="ECO:0007669"/>
    <property type="project" value="InterPro"/>
</dbReference>
<evidence type="ECO:0000256" key="1">
    <source>
        <dbReference type="ARBA" id="ARBA00023125"/>
    </source>
</evidence>
<gene>
    <name evidence="5" type="ORF">EJA03_20005</name>
</gene>
<evidence type="ECO:0000313" key="5">
    <source>
        <dbReference type="EMBL" id="RSD26943.1"/>
    </source>
</evidence>
<dbReference type="Pfam" id="PF00486">
    <property type="entry name" value="Trans_reg_C"/>
    <property type="match status" value="1"/>
</dbReference>
<reference evidence="5 6" key="1">
    <citation type="submission" date="2018-12" db="EMBL/GenBank/DDBJ databases">
        <title>Genomic taxonomy of the Vibrionaceae family.</title>
        <authorList>
            <person name="Gomez-Gil B."/>
            <person name="Enciso-Ibarra K."/>
        </authorList>
    </citation>
    <scope>NUCLEOTIDE SEQUENCE [LARGE SCALE GENOMIC DNA]</scope>
    <source>
        <strain evidence="5 6">CAIM 594</strain>
    </source>
</reference>
<dbReference type="GO" id="GO:0003677">
    <property type="term" value="F:DNA binding"/>
    <property type="evidence" value="ECO:0007669"/>
    <property type="project" value="UniProtKB-UniRule"/>
</dbReference>
<dbReference type="SUPFAM" id="SSF46894">
    <property type="entry name" value="C-terminal effector domain of the bipartite response regulators"/>
    <property type="match status" value="1"/>
</dbReference>
<evidence type="ECO:0000313" key="6">
    <source>
        <dbReference type="Proteomes" id="UP000269041"/>
    </source>
</evidence>
<evidence type="ECO:0000259" key="4">
    <source>
        <dbReference type="PROSITE" id="PS51755"/>
    </source>
</evidence>
<feature type="transmembrane region" description="Helical" evidence="3">
    <location>
        <begin position="155"/>
        <end position="174"/>
    </location>
</feature>
<dbReference type="InterPro" id="IPR036388">
    <property type="entry name" value="WH-like_DNA-bd_sf"/>
</dbReference>
<evidence type="ECO:0000256" key="3">
    <source>
        <dbReference type="SAM" id="Phobius"/>
    </source>
</evidence>
<dbReference type="EMBL" id="RSFA01000216">
    <property type="protein sequence ID" value="RSD26943.1"/>
    <property type="molecule type" value="Genomic_DNA"/>
</dbReference>
<keyword evidence="3" id="KW-0812">Transmembrane</keyword>
<dbReference type="AlphaFoldDB" id="A0A427TR90"/>
<name>A0A427TR90_9VIBR</name>
<organism evidence="5 6">
    <name type="scientific">Vibrio pectenicida</name>
    <dbReference type="NCBI Taxonomy" id="62763"/>
    <lineage>
        <taxon>Bacteria</taxon>
        <taxon>Pseudomonadati</taxon>
        <taxon>Pseudomonadota</taxon>
        <taxon>Gammaproteobacteria</taxon>
        <taxon>Vibrionales</taxon>
        <taxon>Vibrionaceae</taxon>
        <taxon>Vibrio</taxon>
    </lineage>
</organism>
<dbReference type="InterPro" id="IPR016032">
    <property type="entry name" value="Sig_transdc_resp-reg_C-effctor"/>
</dbReference>
<accession>A0A427TR90</accession>
<protein>
    <submittedName>
        <fullName evidence="5">Helix-turn-helix domain-containing protein</fullName>
    </submittedName>
</protein>
<dbReference type="OrthoDB" id="6311790at2"/>
<dbReference type="Proteomes" id="UP000269041">
    <property type="component" value="Unassembled WGS sequence"/>
</dbReference>
<proteinExistence type="predicted"/>
<comment type="caution">
    <text evidence="5">The sequence shown here is derived from an EMBL/GenBank/DDBJ whole genome shotgun (WGS) entry which is preliminary data.</text>
</comment>
<sequence length="235" mass="27005">MIDTDPDSKLIYMHRKVQLDPLVINFQELTITNPQLGTNIPLRLKEAELLALLCWSYPKVLTRTMIIEELWSTTYATDLSINQLINSVRKKLGFTHKPIVKTIPKIGYKLQLEPTMLNKDTNRCNCPINLLNTQNGDPFTFNTLPKDINNYKRLFNIKFSILCFSAVLLGAIFGRCVHHFPFHRLQHVNGIPFTFEPGNTDLEKTADIDTDNLLFIDEVDGELYSCLKSYVCNKL</sequence>
<dbReference type="GO" id="GO:0006355">
    <property type="term" value="P:regulation of DNA-templated transcription"/>
    <property type="evidence" value="ECO:0007669"/>
    <property type="project" value="InterPro"/>
</dbReference>
<dbReference type="Gene3D" id="1.10.10.10">
    <property type="entry name" value="Winged helix-like DNA-binding domain superfamily/Winged helix DNA-binding domain"/>
    <property type="match status" value="1"/>
</dbReference>
<dbReference type="InterPro" id="IPR001867">
    <property type="entry name" value="OmpR/PhoB-type_DNA-bd"/>
</dbReference>
<keyword evidence="6" id="KW-1185">Reference proteome</keyword>